<dbReference type="Gene3D" id="2.60.120.620">
    <property type="entry name" value="q2cbj1_9rhob like domain"/>
    <property type="match status" value="1"/>
</dbReference>
<keyword evidence="1" id="KW-0223">Dioxygenase</keyword>
<sequence>MEQLFTLQRLDFDVSEIRTYFASLPADQYTPGGYRTRRFDRFKLSAAGLAKLPHQDFYQSSDYNPKLGGIVRSYQPLADELTGLASFAQLLQTFARLSGLRGEAVEIGVHQLEISCSEGHLGYPAPEGIHQDGFQVIGIYVVGVDNLQGGETLLYREKHGKPILRWTLDPGELLVINDRELFHYTSPIRVQQPGRGVRDAFVFTANVFAGGQYNTAA</sequence>
<proteinExistence type="predicted"/>
<gene>
    <name evidence="1" type="ORF">ISF26_18225</name>
</gene>
<accession>A0ABY3PJD1</accession>
<keyword evidence="1" id="KW-0560">Oxidoreductase</keyword>
<evidence type="ECO:0000313" key="2">
    <source>
        <dbReference type="Proteomes" id="UP001054846"/>
    </source>
</evidence>
<keyword evidence="2" id="KW-1185">Reference proteome</keyword>
<dbReference type="GO" id="GO:0051213">
    <property type="term" value="F:dioxygenase activity"/>
    <property type="evidence" value="ECO:0007669"/>
    <property type="project" value="UniProtKB-KW"/>
</dbReference>
<name>A0ABY3PJD1_9CYAN</name>
<reference evidence="1 2" key="1">
    <citation type="journal article" date="2021" name="Genome Biol. Evol.">
        <title>Complete Genome Sequencing of a Novel Gloeobacter Species from a Waterfall Cave in Mexico.</title>
        <authorList>
            <person name="Saw J.H."/>
            <person name="Cardona T."/>
            <person name="Montejano G."/>
        </authorList>
    </citation>
    <scope>NUCLEOTIDE SEQUENCE [LARGE SCALE GENOMIC DNA]</scope>
    <source>
        <strain evidence="1">MG652769</strain>
    </source>
</reference>
<dbReference type="InterPro" id="IPR018724">
    <property type="entry name" value="2OG-Fe_dioxygenase"/>
</dbReference>
<dbReference type="EMBL" id="CP063845">
    <property type="protein sequence ID" value="UFP93699.1"/>
    <property type="molecule type" value="Genomic_DNA"/>
</dbReference>
<dbReference type="Proteomes" id="UP001054846">
    <property type="component" value="Chromosome"/>
</dbReference>
<evidence type="ECO:0000313" key="1">
    <source>
        <dbReference type="EMBL" id="UFP93699.1"/>
    </source>
</evidence>
<dbReference type="Pfam" id="PF10014">
    <property type="entry name" value="2OG-Fe_Oxy_2"/>
    <property type="match status" value="1"/>
</dbReference>
<dbReference type="RefSeq" id="WP_230840752.1">
    <property type="nucleotide sequence ID" value="NZ_CP063845.1"/>
</dbReference>
<organism evidence="1 2">
    <name type="scientific">Gloeobacter morelensis MG652769</name>
    <dbReference type="NCBI Taxonomy" id="2781736"/>
    <lineage>
        <taxon>Bacteria</taxon>
        <taxon>Bacillati</taxon>
        <taxon>Cyanobacteriota</taxon>
        <taxon>Cyanophyceae</taxon>
        <taxon>Gloeobacterales</taxon>
        <taxon>Gloeobacteraceae</taxon>
        <taxon>Gloeobacter</taxon>
        <taxon>Gloeobacter morelensis</taxon>
    </lineage>
</organism>
<protein>
    <submittedName>
        <fullName evidence="1">2OG-Fe dioxygenase family protein</fullName>
    </submittedName>
</protein>